<protein>
    <submittedName>
        <fullName evidence="4">Superkiller protein 3 SKI3</fullName>
    </submittedName>
</protein>
<dbReference type="InterPro" id="IPR039226">
    <property type="entry name" value="Ski3/TTC37"/>
</dbReference>
<evidence type="ECO:0000313" key="5">
    <source>
        <dbReference type="Proteomes" id="UP000383932"/>
    </source>
</evidence>
<dbReference type="InterPro" id="IPR011990">
    <property type="entry name" value="TPR-like_helical_dom_sf"/>
</dbReference>
<dbReference type="SMART" id="SM00028">
    <property type="entry name" value="TPR"/>
    <property type="match status" value="10"/>
</dbReference>
<proteinExistence type="predicted"/>
<feature type="repeat" description="TPR" evidence="3">
    <location>
        <begin position="1141"/>
        <end position="1174"/>
    </location>
</feature>
<dbReference type="PANTHER" id="PTHR15704:SF7">
    <property type="entry name" value="SUPERKILLER COMPLEX PROTEIN 3"/>
    <property type="match status" value="1"/>
</dbReference>
<feature type="repeat" description="TPR" evidence="3">
    <location>
        <begin position="985"/>
        <end position="1018"/>
    </location>
</feature>
<reference evidence="4 5" key="1">
    <citation type="journal article" date="2019" name="Fungal Biol. Biotechnol.">
        <title>Draft genome sequence of fastidious pathogen Ceratobasidium theobromae, which causes vascular-streak dieback in Theobroma cacao.</title>
        <authorList>
            <person name="Ali S.S."/>
            <person name="Asman A."/>
            <person name="Shao J."/>
            <person name="Firmansyah A.P."/>
            <person name="Susilo A.W."/>
            <person name="Rosmana A."/>
            <person name="McMahon P."/>
            <person name="Junaid M."/>
            <person name="Guest D."/>
            <person name="Kheng T.Y."/>
            <person name="Meinhardt L.W."/>
            <person name="Bailey B.A."/>
        </authorList>
    </citation>
    <scope>NUCLEOTIDE SEQUENCE [LARGE SCALE GENOMIC DNA]</scope>
    <source>
        <strain evidence="4 5">CT2</strain>
    </source>
</reference>
<comment type="caution">
    <text evidence="4">The sequence shown here is derived from an EMBL/GenBank/DDBJ whole genome shotgun (WGS) entry which is preliminary data.</text>
</comment>
<dbReference type="OrthoDB" id="421075at2759"/>
<keyword evidence="1" id="KW-0677">Repeat</keyword>
<feature type="repeat" description="TPR" evidence="3">
    <location>
        <begin position="693"/>
        <end position="726"/>
    </location>
</feature>
<evidence type="ECO:0000256" key="3">
    <source>
        <dbReference type="PROSITE-ProRule" id="PRU00339"/>
    </source>
</evidence>
<dbReference type="GO" id="GO:0006401">
    <property type="term" value="P:RNA catabolic process"/>
    <property type="evidence" value="ECO:0007669"/>
    <property type="project" value="InterPro"/>
</dbReference>
<accession>A0A5N5QGM0</accession>
<dbReference type="Pfam" id="PF13432">
    <property type="entry name" value="TPR_16"/>
    <property type="match status" value="3"/>
</dbReference>
<dbReference type="InterPro" id="IPR040962">
    <property type="entry name" value="TPR_22"/>
</dbReference>
<evidence type="ECO:0000256" key="1">
    <source>
        <dbReference type="ARBA" id="ARBA00022737"/>
    </source>
</evidence>
<feature type="repeat" description="TPR" evidence="3">
    <location>
        <begin position="1185"/>
        <end position="1218"/>
    </location>
</feature>
<organism evidence="4 5">
    <name type="scientific">Ceratobasidium theobromae</name>
    <dbReference type="NCBI Taxonomy" id="1582974"/>
    <lineage>
        <taxon>Eukaryota</taxon>
        <taxon>Fungi</taxon>
        <taxon>Dikarya</taxon>
        <taxon>Basidiomycota</taxon>
        <taxon>Agaricomycotina</taxon>
        <taxon>Agaricomycetes</taxon>
        <taxon>Cantharellales</taxon>
        <taxon>Ceratobasidiaceae</taxon>
        <taxon>Ceratobasidium</taxon>
    </lineage>
</organism>
<dbReference type="Gene3D" id="1.25.40.10">
    <property type="entry name" value="Tetratricopeptide repeat domain"/>
    <property type="match status" value="5"/>
</dbReference>
<feature type="repeat" description="TPR" evidence="3">
    <location>
        <begin position="659"/>
        <end position="692"/>
    </location>
</feature>
<evidence type="ECO:0000256" key="2">
    <source>
        <dbReference type="ARBA" id="ARBA00022803"/>
    </source>
</evidence>
<dbReference type="GO" id="GO:0055087">
    <property type="term" value="C:Ski complex"/>
    <property type="evidence" value="ECO:0007669"/>
    <property type="project" value="InterPro"/>
</dbReference>
<keyword evidence="2 3" id="KW-0802">TPR repeat</keyword>
<sequence>MMRATTMGGAFQIHLRIGQEPIWTNHRNVFLGVASFELDEIDKSEQAYRKAIDIQPDQLLAWRGIEKIQEKAQRWDDLDETLEKEIEIAANSGDATKVAEFLQKLIDVRRKHGSVHDVVGALSLLLPDSRLYDVLSTIPPFEPTAPTKTTIYETQAAIANSLPILEDIVSLVERSEEEAYAREVERRRTRINAGTQQEVQNEVGRDIWGASKLPALYEGILNHPNTSDQLRRTTESKLLRHRQRYLYALPTTEEYMSEKHTAYKVVEDMASGAVLLGIPDELAWSCYMENLDVYDIEGYDFGVLRRFSKLFPGTPLATLLGAYLNYLSIPMDDESEVAASEAVVPQELESSFDPIEAILASLPKLPHSIIAHRIAGEIYTSDSDHKNAIRVAEAGLSLVKRAENNTGKKLPLVRKAFDVILATGLVHLHPPKHHARATRILDEVLARDPGHVGALMARAFVLQHVKDWGGAMKLFQRVIKETEEDETVGWVRLRAREEVAWCLVRDGQLEASLGELRDVSSALAVGEAPAEDRARVEWRLGNCLWELGVQWRDECYKHFIGALKHNPSYAPAFTSLGIYYSEHANPPDPSRASKCFQKAFELDASEGEAARRLAEGFADEREWDLVEVVARRTIEGEGGLTGGLDKPSVEVTRHQPTFAWAWKAIGVVEMNRHNYPPAIQAFQVALRANENDYQSWLRLGEAYAQSGRHVAALKALEKAQAIAPPAEWIGAYTVGIVQRDMGLYSDAVATFNKILEHHPGLKDPMILSALGNAHHDLGCLEAETGYSARAEVSWCASLSFAFQLVSGTSMQTARRVGWRLAYDNLTELGKKRVFLNVPAVQSALAPLAEFLFTRAQEFERHLGGGFQFSQVIDALLDSPNGGTTIKMAAAISAYLVTISIDDEDALANAWAGLAISIFNAKPFENTEEHRQKLESSAVVAVKYALRRDPTHDGLWSLYGSLLFAKDPKVSQHAFIKAIEIDSKKADHWARLGLLYLNNGDTELAQHVFIRSQTLDPDASLAWVGQSLLAVHNNKHSDAQTLLEHAVGLTLYTPRADKEYATKCFASASNLSTTESLFPAFFALQRYCQHFSDDASGLHLLSLVAERLGIISLAIDLIVQAIQILETTYDATEDAATAERYGIAKANLGRLQLAEGDYLAALDAFGTALDLLPENSKDDAIKICRAHAQAGSGIAYYMQNNFEAAVEAFEAAVAIAPSTRVQENVTISLCQALWEVGSKDAREEAKAQLFEQDSSNLECIVMLMAVGTLNNEDELVDAALSEITNMPSDQRQYLDPGRQVDHILVQHHIAQGHINEALKVVQSAVDSKATSGAAKKNLSEFLIQQGNSKATEISAIALQNLDDRNAISPLLRLSSIAKAKSTSIDTSVQKDVEKALVLAPWEPTNRLALAYVRCKLQKDS</sequence>
<feature type="repeat" description="TPR" evidence="3">
    <location>
        <begin position="25"/>
        <end position="58"/>
    </location>
</feature>
<dbReference type="PROSITE" id="PS50005">
    <property type="entry name" value="TPR"/>
    <property type="match status" value="6"/>
</dbReference>
<name>A0A5N5QGM0_9AGAM</name>
<dbReference type="Pfam" id="PF13181">
    <property type="entry name" value="TPR_8"/>
    <property type="match status" value="1"/>
</dbReference>
<gene>
    <name evidence="4" type="ORF">CTheo_5796</name>
</gene>
<dbReference type="PANTHER" id="PTHR15704">
    <property type="entry name" value="SUPERKILLER 3 PROTEIN-RELATED"/>
    <property type="match status" value="1"/>
</dbReference>
<dbReference type="Pfam" id="PF18833">
    <property type="entry name" value="TPR_22"/>
    <property type="match status" value="1"/>
</dbReference>
<dbReference type="Proteomes" id="UP000383932">
    <property type="component" value="Unassembled WGS sequence"/>
</dbReference>
<evidence type="ECO:0000313" key="4">
    <source>
        <dbReference type="EMBL" id="KAB5590769.1"/>
    </source>
</evidence>
<keyword evidence="5" id="KW-1185">Reference proteome</keyword>
<dbReference type="SUPFAM" id="SSF48452">
    <property type="entry name" value="TPR-like"/>
    <property type="match status" value="4"/>
</dbReference>
<dbReference type="EMBL" id="SSOP01000146">
    <property type="protein sequence ID" value="KAB5590769.1"/>
    <property type="molecule type" value="Genomic_DNA"/>
</dbReference>
<dbReference type="InterPro" id="IPR019734">
    <property type="entry name" value="TPR_rpt"/>
</dbReference>